<gene>
    <name evidence="7" type="primary">LOC115890137</name>
</gene>
<dbReference type="InterPro" id="IPR006759">
    <property type="entry name" value="Glyco_transf_54"/>
</dbReference>
<dbReference type="KEGG" id="soy:115890137"/>
<dbReference type="GO" id="GO:0005783">
    <property type="term" value="C:endoplasmic reticulum"/>
    <property type="evidence" value="ECO:0007669"/>
    <property type="project" value="TreeGrafter"/>
</dbReference>
<dbReference type="InterPro" id="IPR057279">
    <property type="entry name" value="MGAT4"/>
</dbReference>
<dbReference type="RefSeq" id="XP_030766149.1">
    <property type="nucleotide sequence ID" value="XM_030910289.1"/>
</dbReference>
<dbReference type="InParanoid" id="A0A6J2YS91"/>
<dbReference type="InterPro" id="IPR056576">
    <property type="entry name" value="MGAT4_A/B/C_C"/>
</dbReference>
<dbReference type="Pfam" id="PF04666">
    <property type="entry name" value="MGAT4_cons"/>
    <property type="match status" value="1"/>
</dbReference>
<organism evidence="6 7">
    <name type="scientific">Sitophilus oryzae</name>
    <name type="common">Rice weevil</name>
    <name type="synonym">Curculio oryzae</name>
    <dbReference type="NCBI Taxonomy" id="7048"/>
    <lineage>
        <taxon>Eukaryota</taxon>
        <taxon>Metazoa</taxon>
        <taxon>Ecdysozoa</taxon>
        <taxon>Arthropoda</taxon>
        <taxon>Hexapoda</taxon>
        <taxon>Insecta</taxon>
        <taxon>Pterygota</taxon>
        <taxon>Neoptera</taxon>
        <taxon>Endopterygota</taxon>
        <taxon>Coleoptera</taxon>
        <taxon>Polyphaga</taxon>
        <taxon>Cucujiformia</taxon>
        <taxon>Curculionidae</taxon>
        <taxon>Dryophthorinae</taxon>
        <taxon>Sitophilus</taxon>
    </lineage>
</organism>
<feature type="domain" description="MGAT4 conserved region" evidence="4">
    <location>
        <begin position="127"/>
        <end position="402"/>
    </location>
</feature>
<accession>A0A6J2YS91</accession>
<reference evidence="7" key="1">
    <citation type="submission" date="2025-08" db="UniProtKB">
        <authorList>
            <consortium name="RefSeq"/>
        </authorList>
    </citation>
    <scope>IDENTIFICATION</scope>
    <source>
        <tissue evidence="7">Gonads</tissue>
    </source>
</reference>
<dbReference type="PANTHER" id="PTHR12062">
    <property type="entry name" value="N-ACETYLGLUCOSAMINYLTRANSFERASE VI"/>
    <property type="match status" value="1"/>
</dbReference>
<evidence type="ECO:0000259" key="5">
    <source>
        <dbReference type="Pfam" id="PF23524"/>
    </source>
</evidence>
<dbReference type="GO" id="GO:0005795">
    <property type="term" value="C:Golgi stack"/>
    <property type="evidence" value="ECO:0007669"/>
    <property type="project" value="TreeGrafter"/>
</dbReference>
<keyword evidence="6" id="KW-1185">Reference proteome</keyword>
<dbReference type="OrthoDB" id="2016523at2759"/>
<dbReference type="Pfam" id="PF23524">
    <property type="entry name" value="MGAT4A_C"/>
    <property type="match status" value="1"/>
</dbReference>
<evidence type="ECO:0000313" key="6">
    <source>
        <dbReference type="Proteomes" id="UP000504635"/>
    </source>
</evidence>
<dbReference type="GO" id="GO:0008375">
    <property type="term" value="F:acetylglucosaminyltransferase activity"/>
    <property type="evidence" value="ECO:0007669"/>
    <property type="project" value="TreeGrafter"/>
</dbReference>
<dbReference type="GO" id="GO:0006487">
    <property type="term" value="P:protein N-linked glycosylation"/>
    <property type="evidence" value="ECO:0007669"/>
    <property type="project" value="TreeGrafter"/>
</dbReference>
<dbReference type="FunCoup" id="A0A6J2YS91">
    <property type="interactions" value="1134"/>
</dbReference>
<dbReference type="PANTHER" id="PTHR12062:SF9">
    <property type="entry name" value="ALPHA-1,3-MANNOSYL-GLYCOPROTEIN 4-BETA-N-ACETYLGLUCOSAMINYLTRANSFERASE A, ISOFORM A"/>
    <property type="match status" value="1"/>
</dbReference>
<dbReference type="AlphaFoldDB" id="A0A6J2YS91"/>
<dbReference type="Proteomes" id="UP000504635">
    <property type="component" value="Unplaced"/>
</dbReference>
<evidence type="ECO:0000256" key="3">
    <source>
        <dbReference type="ARBA" id="ARBA00022679"/>
    </source>
</evidence>
<proteinExistence type="predicted"/>
<comment type="pathway">
    <text evidence="1">Protein modification; protein glycosylation.</text>
</comment>
<name>A0A6J2YS91_SITOR</name>
<evidence type="ECO:0000259" key="4">
    <source>
        <dbReference type="Pfam" id="PF04666"/>
    </source>
</evidence>
<feature type="domain" description="MGAT4 A/B/C C-terminal" evidence="5">
    <location>
        <begin position="416"/>
        <end position="548"/>
    </location>
</feature>
<dbReference type="CTD" id="11320"/>
<protein>
    <submittedName>
        <fullName evidence="7">Alpha-1,3-mannosyl-glycoprotein 4-beta-N-acetylglucosaminyltransferase B</fullName>
    </submittedName>
</protein>
<dbReference type="GO" id="GO:0005793">
    <property type="term" value="C:endoplasmic reticulum-Golgi intermediate compartment"/>
    <property type="evidence" value="ECO:0007669"/>
    <property type="project" value="TreeGrafter"/>
</dbReference>
<keyword evidence="2" id="KW-0328">Glycosyltransferase</keyword>
<evidence type="ECO:0000313" key="7">
    <source>
        <dbReference type="RefSeq" id="XP_030766149.1"/>
    </source>
</evidence>
<evidence type="ECO:0000256" key="1">
    <source>
        <dbReference type="ARBA" id="ARBA00004922"/>
    </source>
</evidence>
<evidence type="ECO:0000256" key="2">
    <source>
        <dbReference type="ARBA" id="ARBA00022676"/>
    </source>
</evidence>
<sequence length="554" mass="63845">MTLNLPASPLRRRNCFVILGFALFVPLCLFVLFSVPDVNTEQLLVQRLAELQIRLQYLDSVYRIRQEDLQKLTEYIDVVLLSQNSTGVTLVNPNTSLTNDVKHLVKNMTGLNAAYGINPSFVVRFSTSYYFLPHLLDDPFSLRLAYMLSKGRAGVSLVMGIPTVKREKQSYLMDTLQNLLEGMNSAEANDTLIVVFVAETDLQYVLHVARQIETRYPAQVESGLIEVISPSPSYYPDFEKLRLTLGDSRERVKWRSKQNLDFAFLMSYAQPKGTFYVQLEDDILAKPQYVTEMKNFALDKTSKKEPWFVLDFCQLGFIGKMFKSAELPWLITFFQMFYNDKPVDWLLDHLLYTKICNYEKNNDVCKKEKAKLWIRYKPSLFQHIGTHSSLKGKMQKLKDKQFGKVPLFIPHNNPEADVTSSIKHYKQYTLKRAYLGETFFWGLLPQPDDQLTFTFSSPVLLKRYYFRSGNADHPADKFYNTTVEVLPVEMPRNITKLAYNLTSDGYVLVGKFDSVGIASGVVDEVLGKIRTLRLYIHSDSDNWAILSEIHIQDE</sequence>
<keyword evidence="3" id="KW-0808">Transferase</keyword>
<dbReference type="GeneID" id="115890137"/>